<dbReference type="InterPro" id="IPR027417">
    <property type="entry name" value="P-loop_NTPase"/>
</dbReference>
<dbReference type="PANTHER" id="PTHR43394:SF1">
    <property type="entry name" value="ATP-BINDING CASSETTE SUB-FAMILY B MEMBER 10, MITOCHONDRIAL"/>
    <property type="match status" value="1"/>
</dbReference>
<evidence type="ECO:0000256" key="6">
    <source>
        <dbReference type="ARBA" id="ARBA00023136"/>
    </source>
</evidence>
<sequence>MLGWFERLTRPFPPQEPQQPPKGLVAFCRHYTRGMEVSLLVMALLSAVTAVLEVMLFSFMGQLVDFLVGQEPETLLQQEGRTLLWMAAVTVILLPLLAFLHSAVVHQTLLGNYPMSIRWLSHRYLLRQSLSFYQNDFAGRIATKVMQTSLAVRETVMKLLNVMVYVLVYFGAMLYFVAASDPRLMLPMLVWLACYIGLQFYFVPRLKDVASRQADARSEMTGRIVDSYTNIATVKLFSHTQREESYAKDSMAIFLKPVYQQMRLATWLNVSVQSLNYLLVFCIAALSIWLWSLSAISVGAIAIAVSLALRLNGMAQWIMWEVSSLFENIGTVADGVATLAQPASVQDSPNAADLQVTAGSIEFKQVSFNYDKVADSSSRPAVLDQLDLKIAPGEKVGLVGRSGAGKSTLVNLLLRFYDLESGQILIDGQDIRQLRQDSLRQQIAMVTQDTSLLHRSVRDNISYGKPDASEQDILRAAEQAEALDFIAELTDPKGNVGLDAQVGERGVKLSGGQRQRIAIARVLLKNAPILILDEATSALDSEVEAAIQASLNKLMAGKTVIAIAHRLSTIAAMDRLIVLDAGKIVEQGSHSELIASGGIYAQLWAHQTGGFIGVD</sequence>
<feature type="transmembrane region" description="Helical" evidence="7">
    <location>
        <begin position="159"/>
        <end position="178"/>
    </location>
</feature>
<comment type="subcellular location">
    <subcellularLocation>
        <location evidence="1">Cell membrane</location>
        <topology evidence="1">Multi-pass membrane protein</topology>
    </subcellularLocation>
</comment>
<evidence type="ECO:0000256" key="1">
    <source>
        <dbReference type="ARBA" id="ARBA00004651"/>
    </source>
</evidence>
<keyword evidence="2 7" id="KW-0812">Transmembrane</keyword>
<dbReference type="SUPFAM" id="SSF52540">
    <property type="entry name" value="P-loop containing nucleoside triphosphate hydrolases"/>
    <property type="match status" value="1"/>
</dbReference>
<name>A0ABT9GNY8_9GAMM</name>
<dbReference type="SUPFAM" id="SSF90123">
    <property type="entry name" value="ABC transporter transmembrane region"/>
    <property type="match status" value="1"/>
</dbReference>
<dbReference type="Gene3D" id="1.20.1560.10">
    <property type="entry name" value="ABC transporter type 1, transmembrane domain"/>
    <property type="match status" value="1"/>
</dbReference>
<feature type="domain" description="ABC transporter" evidence="8">
    <location>
        <begin position="361"/>
        <end position="606"/>
    </location>
</feature>
<evidence type="ECO:0000259" key="9">
    <source>
        <dbReference type="PROSITE" id="PS50929"/>
    </source>
</evidence>
<dbReference type="InterPro" id="IPR017871">
    <property type="entry name" value="ABC_transporter-like_CS"/>
</dbReference>
<dbReference type="PROSITE" id="PS50929">
    <property type="entry name" value="ABC_TM1F"/>
    <property type="match status" value="1"/>
</dbReference>
<dbReference type="InterPro" id="IPR003439">
    <property type="entry name" value="ABC_transporter-like_ATP-bd"/>
</dbReference>
<dbReference type="GO" id="GO:0005524">
    <property type="term" value="F:ATP binding"/>
    <property type="evidence" value="ECO:0007669"/>
    <property type="project" value="UniProtKB-KW"/>
</dbReference>
<dbReference type="PANTHER" id="PTHR43394">
    <property type="entry name" value="ATP-DEPENDENT PERMEASE MDL1, MITOCHONDRIAL"/>
    <property type="match status" value="1"/>
</dbReference>
<dbReference type="InterPro" id="IPR011527">
    <property type="entry name" value="ABC1_TM_dom"/>
</dbReference>
<accession>A0ABT9GNY8</accession>
<dbReference type="Proteomes" id="UP001236258">
    <property type="component" value="Unassembled WGS sequence"/>
</dbReference>
<evidence type="ECO:0000259" key="8">
    <source>
        <dbReference type="PROSITE" id="PS50893"/>
    </source>
</evidence>
<feature type="transmembrane region" description="Helical" evidence="7">
    <location>
        <begin position="292"/>
        <end position="311"/>
    </location>
</feature>
<dbReference type="InterPro" id="IPR003593">
    <property type="entry name" value="AAA+_ATPase"/>
</dbReference>
<feature type="transmembrane region" description="Helical" evidence="7">
    <location>
        <begin position="39"/>
        <end position="63"/>
    </location>
</feature>
<keyword evidence="3" id="KW-0547">Nucleotide-binding</keyword>
<evidence type="ECO:0000256" key="7">
    <source>
        <dbReference type="SAM" id="Phobius"/>
    </source>
</evidence>
<keyword evidence="5 7" id="KW-1133">Transmembrane helix</keyword>
<reference evidence="10 11" key="1">
    <citation type="submission" date="2023-08" db="EMBL/GenBank/DDBJ databases">
        <authorList>
            <person name="Joshi A."/>
            <person name="Thite S."/>
        </authorList>
    </citation>
    <scope>NUCLEOTIDE SEQUENCE [LARGE SCALE GENOMIC DNA]</scope>
    <source>
        <strain evidence="10 11">1E1</strain>
    </source>
</reference>
<feature type="transmembrane region" description="Helical" evidence="7">
    <location>
        <begin position="184"/>
        <end position="203"/>
    </location>
</feature>
<dbReference type="Gene3D" id="3.40.50.300">
    <property type="entry name" value="P-loop containing nucleotide triphosphate hydrolases"/>
    <property type="match status" value="1"/>
</dbReference>
<dbReference type="InterPro" id="IPR036640">
    <property type="entry name" value="ABC1_TM_sf"/>
</dbReference>
<feature type="transmembrane region" description="Helical" evidence="7">
    <location>
        <begin position="83"/>
        <end position="105"/>
    </location>
</feature>
<dbReference type="PROSITE" id="PS00211">
    <property type="entry name" value="ABC_TRANSPORTER_1"/>
    <property type="match status" value="1"/>
</dbReference>
<dbReference type="PROSITE" id="PS50893">
    <property type="entry name" value="ABC_TRANSPORTER_2"/>
    <property type="match status" value="1"/>
</dbReference>
<evidence type="ECO:0000256" key="5">
    <source>
        <dbReference type="ARBA" id="ARBA00022989"/>
    </source>
</evidence>
<evidence type="ECO:0000256" key="2">
    <source>
        <dbReference type="ARBA" id="ARBA00022692"/>
    </source>
</evidence>
<evidence type="ECO:0000313" key="11">
    <source>
        <dbReference type="Proteomes" id="UP001236258"/>
    </source>
</evidence>
<dbReference type="SMART" id="SM00382">
    <property type="entry name" value="AAA"/>
    <property type="match status" value="1"/>
</dbReference>
<keyword evidence="11" id="KW-1185">Reference proteome</keyword>
<evidence type="ECO:0000256" key="4">
    <source>
        <dbReference type="ARBA" id="ARBA00022840"/>
    </source>
</evidence>
<evidence type="ECO:0000256" key="3">
    <source>
        <dbReference type="ARBA" id="ARBA00022741"/>
    </source>
</evidence>
<organism evidence="10 11">
    <name type="scientific">Alkalimonas delamerensis</name>
    <dbReference type="NCBI Taxonomy" id="265981"/>
    <lineage>
        <taxon>Bacteria</taxon>
        <taxon>Pseudomonadati</taxon>
        <taxon>Pseudomonadota</taxon>
        <taxon>Gammaproteobacteria</taxon>
        <taxon>Alkalimonas</taxon>
    </lineage>
</organism>
<dbReference type="EMBL" id="JAUZVY010000002">
    <property type="protein sequence ID" value="MDP4528673.1"/>
    <property type="molecule type" value="Genomic_DNA"/>
</dbReference>
<protein>
    <submittedName>
        <fullName evidence="10">ABC transporter ATP-binding protein</fullName>
    </submittedName>
</protein>
<evidence type="ECO:0000313" key="10">
    <source>
        <dbReference type="EMBL" id="MDP4528673.1"/>
    </source>
</evidence>
<feature type="domain" description="ABC transmembrane type-1" evidence="9">
    <location>
        <begin position="40"/>
        <end position="327"/>
    </location>
</feature>
<comment type="caution">
    <text evidence="10">The sequence shown here is derived from an EMBL/GenBank/DDBJ whole genome shotgun (WGS) entry which is preliminary data.</text>
</comment>
<proteinExistence type="predicted"/>
<dbReference type="RefSeq" id="WP_305944793.1">
    <property type="nucleotide sequence ID" value="NZ_JAUZVY010000002.1"/>
</dbReference>
<dbReference type="Pfam" id="PF00005">
    <property type="entry name" value="ABC_tran"/>
    <property type="match status" value="1"/>
</dbReference>
<keyword evidence="4 10" id="KW-0067">ATP-binding</keyword>
<keyword evidence="6 7" id="KW-0472">Membrane</keyword>
<dbReference type="InterPro" id="IPR039421">
    <property type="entry name" value="Type_1_exporter"/>
</dbReference>
<gene>
    <name evidence="10" type="ORF">Q3O59_06465</name>
</gene>
<dbReference type="Pfam" id="PF00664">
    <property type="entry name" value="ABC_membrane"/>
    <property type="match status" value="1"/>
</dbReference>